<name>A0A972FUN1_9FLAO</name>
<evidence type="ECO:0000313" key="2">
    <source>
        <dbReference type="EMBL" id="NMH27920.1"/>
    </source>
</evidence>
<dbReference type="NCBIfam" id="NF041635">
    <property type="entry name" value="STM3941_fam"/>
    <property type="match status" value="1"/>
</dbReference>
<dbReference type="RefSeq" id="WP_169527021.1">
    <property type="nucleotide sequence ID" value="NZ_JAAMPU010000103.1"/>
</dbReference>
<dbReference type="EMBL" id="JAAMPU010000103">
    <property type="protein sequence ID" value="NMH27920.1"/>
    <property type="molecule type" value="Genomic_DNA"/>
</dbReference>
<organism evidence="2 3">
    <name type="scientific">Flavobacterium silvaticum</name>
    <dbReference type="NCBI Taxonomy" id="1852020"/>
    <lineage>
        <taxon>Bacteria</taxon>
        <taxon>Pseudomonadati</taxon>
        <taxon>Bacteroidota</taxon>
        <taxon>Flavobacteriia</taxon>
        <taxon>Flavobacteriales</taxon>
        <taxon>Flavobacteriaceae</taxon>
        <taxon>Flavobacterium</taxon>
    </lineage>
</organism>
<accession>A0A972FUN1</accession>
<keyword evidence="1" id="KW-0812">Transmembrane</keyword>
<gene>
    <name evidence="2" type="ORF">G6047_07740</name>
</gene>
<evidence type="ECO:0000313" key="3">
    <source>
        <dbReference type="Proteomes" id="UP000712080"/>
    </source>
</evidence>
<evidence type="ECO:0008006" key="4">
    <source>
        <dbReference type="Google" id="ProtNLM"/>
    </source>
</evidence>
<proteinExistence type="predicted"/>
<sequence>MHQIEIPLSKLKLAKFLFFSVIFFVIGIWMIVADPQVSNPVFNNFIVKNIGAYGSLLMGVFGIYFFSSRLFEKKPGLILNDSGIIDSMTIFKFGLIPWSDIVGIYDTDVRTSMASKERFVTIGLAHPQKYIVRESNRFKRKILEANAKTFGSPIHISTNGLKIKHPELLALIRSEFEKRNNPSGRMD</sequence>
<feature type="transmembrane region" description="Helical" evidence="1">
    <location>
        <begin position="12"/>
        <end position="33"/>
    </location>
</feature>
<protein>
    <recommendedName>
        <fullName evidence="4">PH domain-containing protein</fullName>
    </recommendedName>
</protein>
<keyword evidence="3" id="KW-1185">Reference proteome</keyword>
<dbReference type="AlphaFoldDB" id="A0A972FUN1"/>
<dbReference type="InterPro" id="IPR048136">
    <property type="entry name" value="STM3941-like"/>
</dbReference>
<feature type="transmembrane region" description="Helical" evidence="1">
    <location>
        <begin position="45"/>
        <end position="66"/>
    </location>
</feature>
<reference evidence="2" key="1">
    <citation type="submission" date="2020-02" db="EMBL/GenBank/DDBJ databases">
        <title>Flavobacterium sp. genome.</title>
        <authorList>
            <person name="Jung H.S."/>
            <person name="Baek J.H."/>
            <person name="Jeon C.O."/>
        </authorList>
    </citation>
    <scope>NUCLEOTIDE SEQUENCE</scope>
    <source>
        <strain evidence="2">SE-s28</strain>
    </source>
</reference>
<keyword evidence="1" id="KW-1133">Transmembrane helix</keyword>
<dbReference type="Proteomes" id="UP000712080">
    <property type="component" value="Unassembled WGS sequence"/>
</dbReference>
<comment type="caution">
    <text evidence="2">The sequence shown here is derived from an EMBL/GenBank/DDBJ whole genome shotgun (WGS) entry which is preliminary data.</text>
</comment>
<evidence type="ECO:0000256" key="1">
    <source>
        <dbReference type="SAM" id="Phobius"/>
    </source>
</evidence>
<keyword evidence="1" id="KW-0472">Membrane</keyword>